<dbReference type="EMBL" id="BSXS01001408">
    <property type="protein sequence ID" value="GME76096.1"/>
    <property type="molecule type" value="Genomic_DNA"/>
</dbReference>
<proteinExistence type="predicted"/>
<evidence type="ECO:0000313" key="2">
    <source>
        <dbReference type="Proteomes" id="UP001165064"/>
    </source>
</evidence>
<organism evidence="1 2">
    <name type="scientific">Ambrosiozyma monospora</name>
    <name type="common">Yeast</name>
    <name type="synonym">Endomycopsis monosporus</name>
    <dbReference type="NCBI Taxonomy" id="43982"/>
    <lineage>
        <taxon>Eukaryota</taxon>
        <taxon>Fungi</taxon>
        <taxon>Dikarya</taxon>
        <taxon>Ascomycota</taxon>
        <taxon>Saccharomycotina</taxon>
        <taxon>Pichiomycetes</taxon>
        <taxon>Pichiales</taxon>
        <taxon>Pichiaceae</taxon>
        <taxon>Ambrosiozyma</taxon>
    </lineage>
</organism>
<gene>
    <name evidence="1" type="ORF">Amon02_000244600</name>
</gene>
<evidence type="ECO:0000313" key="1">
    <source>
        <dbReference type="EMBL" id="GME76096.1"/>
    </source>
</evidence>
<keyword evidence="2" id="KW-1185">Reference proteome</keyword>
<sequence>MISDSITKDIEKASKASKSINPESNPITVPSYLRKIRFGSELSKHLENAKRHQSKSKYDIKETLITQFATAGILGKNPSLFEQNEEYLDQLIKIFEQKAIAKSTIDGNNSESTETTGGGGEDSSRETSHNENKVNSDPDDLGTGDDDDDTGALLLFKFNISHDSSDPFKMGSSSRIEFES</sequence>
<comment type="caution">
    <text evidence="1">The sequence shown here is derived from an EMBL/GenBank/DDBJ whole genome shotgun (WGS) entry which is preliminary data.</text>
</comment>
<dbReference type="Proteomes" id="UP001165064">
    <property type="component" value="Unassembled WGS sequence"/>
</dbReference>
<reference evidence="1" key="1">
    <citation type="submission" date="2023-04" db="EMBL/GenBank/DDBJ databases">
        <title>Ambrosiozyma monospora NBRC 10751.</title>
        <authorList>
            <person name="Ichikawa N."/>
            <person name="Sato H."/>
            <person name="Tonouchi N."/>
        </authorList>
    </citation>
    <scope>NUCLEOTIDE SEQUENCE</scope>
    <source>
        <strain evidence="1">NBRC 10751</strain>
    </source>
</reference>
<protein>
    <submittedName>
        <fullName evidence="1">Unnamed protein product</fullName>
    </submittedName>
</protein>
<name>A0ACB5SXP3_AMBMO</name>
<accession>A0ACB5SXP3</accession>